<dbReference type="InterPro" id="IPR036259">
    <property type="entry name" value="MFS_trans_sf"/>
</dbReference>
<gene>
    <name evidence="4" type="ORF">ANCDUO_14513</name>
</gene>
<comment type="subcellular location">
    <subcellularLocation>
        <location evidence="1">Membrane</location>
        <topology evidence="1">Multi-pass membrane protein</topology>
    </subcellularLocation>
</comment>
<dbReference type="Gene3D" id="1.20.1250.20">
    <property type="entry name" value="MFS general substrate transporter like domains"/>
    <property type="match status" value="1"/>
</dbReference>
<dbReference type="PANTHER" id="PTHR24002:SF3">
    <property type="entry name" value="SOLUTE CARRIER FAMILY 22 MEMBER 18"/>
    <property type="match status" value="1"/>
</dbReference>
<feature type="transmembrane region" description="Helical" evidence="2">
    <location>
        <begin position="20"/>
        <end position="39"/>
    </location>
</feature>
<dbReference type="AlphaFoldDB" id="A0A0C2G320"/>
<keyword evidence="2" id="KW-1133">Transmembrane helix</keyword>
<dbReference type="InterPro" id="IPR011701">
    <property type="entry name" value="MFS"/>
</dbReference>
<dbReference type="InterPro" id="IPR020846">
    <property type="entry name" value="MFS_dom"/>
</dbReference>
<evidence type="ECO:0000256" key="2">
    <source>
        <dbReference type="SAM" id="Phobius"/>
    </source>
</evidence>
<feature type="transmembrane region" description="Helical" evidence="2">
    <location>
        <begin position="106"/>
        <end position="129"/>
    </location>
</feature>
<keyword evidence="2" id="KW-0472">Membrane</keyword>
<dbReference type="GO" id="GO:0016020">
    <property type="term" value="C:membrane"/>
    <property type="evidence" value="ECO:0007669"/>
    <property type="project" value="UniProtKB-SubCell"/>
</dbReference>
<reference evidence="4 5" key="1">
    <citation type="submission" date="2013-12" db="EMBL/GenBank/DDBJ databases">
        <title>Draft genome of the parsitic nematode Ancylostoma duodenale.</title>
        <authorList>
            <person name="Mitreva M."/>
        </authorList>
    </citation>
    <scope>NUCLEOTIDE SEQUENCE [LARGE SCALE GENOMIC DNA]</scope>
    <source>
        <strain evidence="4 5">Zhejiang</strain>
    </source>
</reference>
<dbReference type="GO" id="GO:0022857">
    <property type="term" value="F:transmembrane transporter activity"/>
    <property type="evidence" value="ECO:0007669"/>
    <property type="project" value="InterPro"/>
</dbReference>
<sequence>MCSNGFGVIWMRKTFSEQTLLLVGMMFFSITFTLFFFFYRLWMIVIIMPFASMGMSLVATVADSLLTALVAEDEQGLVLGVAFSINSFVRTFAPAFSGFALETFGFSFFALMGSLSTAFGHAVILLFPLQENLLREGKSK</sequence>
<evidence type="ECO:0000313" key="4">
    <source>
        <dbReference type="EMBL" id="KIH55330.1"/>
    </source>
</evidence>
<feature type="transmembrane region" description="Helical" evidence="2">
    <location>
        <begin position="45"/>
        <end position="70"/>
    </location>
</feature>
<evidence type="ECO:0000256" key="1">
    <source>
        <dbReference type="ARBA" id="ARBA00004141"/>
    </source>
</evidence>
<feature type="domain" description="Major facilitator superfamily (MFS) profile" evidence="3">
    <location>
        <begin position="1"/>
        <end position="140"/>
    </location>
</feature>
<name>A0A0C2G320_9BILA</name>
<dbReference type="GO" id="GO:0005635">
    <property type="term" value="C:nuclear envelope"/>
    <property type="evidence" value="ECO:0007669"/>
    <property type="project" value="TreeGrafter"/>
</dbReference>
<dbReference type="Pfam" id="PF07690">
    <property type="entry name" value="MFS_1"/>
    <property type="match status" value="1"/>
</dbReference>
<organism evidence="4 5">
    <name type="scientific">Ancylostoma duodenale</name>
    <dbReference type="NCBI Taxonomy" id="51022"/>
    <lineage>
        <taxon>Eukaryota</taxon>
        <taxon>Metazoa</taxon>
        <taxon>Ecdysozoa</taxon>
        <taxon>Nematoda</taxon>
        <taxon>Chromadorea</taxon>
        <taxon>Rhabditida</taxon>
        <taxon>Rhabditina</taxon>
        <taxon>Rhabditomorpha</taxon>
        <taxon>Strongyloidea</taxon>
        <taxon>Ancylostomatidae</taxon>
        <taxon>Ancylostomatinae</taxon>
        <taxon>Ancylostoma</taxon>
    </lineage>
</organism>
<dbReference type="Proteomes" id="UP000054047">
    <property type="component" value="Unassembled WGS sequence"/>
</dbReference>
<evidence type="ECO:0000313" key="5">
    <source>
        <dbReference type="Proteomes" id="UP000054047"/>
    </source>
</evidence>
<protein>
    <recommendedName>
        <fullName evidence="3">Major facilitator superfamily (MFS) profile domain-containing protein</fullName>
    </recommendedName>
</protein>
<feature type="transmembrane region" description="Helical" evidence="2">
    <location>
        <begin position="77"/>
        <end position="100"/>
    </location>
</feature>
<dbReference type="SUPFAM" id="SSF103473">
    <property type="entry name" value="MFS general substrate transporter"/>
    <property type="match status" value="1"/>
</dbReference>
<proteinExistence type="predicted"/>
<dbReference type="PANTHER" id="PTHR24002">
    <property type="entry name" value="SOLUTE CARRIER FAMILY 22 MEMBER 18"/>
    <property type="match status" value="1"/>
</dbReference>
<evidence type="ECO:0000259" key="3">
    <source>
        <dbReference type="PROSITE" id="PS50850"/>
    </source>
</evidence>
<dbReference type="OrthoDB" id="440553at2759"/>
<keyword evidence="5" id="KW-1185">Reference proteome</keyword>
<accession>A0A0C2G320</accession>
<dbReference type="PROSITE" id="PS50850">
    <property type="entry name" value="MFS"/>
    <property type="match status" value="1"/>
</dbReference>
<keyword evidence="2" id="KW-0812">Transmembrane</keyword>
<dbReference type="EMBL" id="KN737536">
    <property type="protein sequence ID" value="KIH55330.1"/>
    <property type="molecule type" value="Genomic_DNA"/>
</dbReference>